<sequence>MAEWIGGKRGDGLPGGALAPVSAIDLGAVASRAALTRAGVAPETIDHAVFGNALQTSADALYGARHVALKAGVPIAVPALTVNRLCGSGIQSIATAAQMIQLGEASWVLAGGMENMSQAPHVLRGARAGIRLGPGGTLEDSLFVALRDSFCGLFMAQTSDNLARKYGITREQQDEFALRSHRLGNQANTNGRFAEEVVPVEVKQGKKTVVVEKDDHLFPSTTIEKLASLPPAFGPESFVTAGNASGVVDGAAAVVVTSAAKANAAGKKPLGSVRAWASVGVDPATMGIGPAPAIRKVLEKAGLKLDQVDLFEINEAFSGQFLAVEKDLGLDRDKVNVNGGAVALGHPLGATGTRLVYTLLVELAKRGKRWGIASACIGGGQGIAMLLERA</sequence>
<dbReference type="Gene3D" id="3.40.47.10">
    <property type="match status" value="2"/>
</dbReference>
<name>A0A538SLJ5_UNCEI</name>
<evidence type="ECO:0000256" key="5">
    <source>
        <dbReference type="RuleBase" id="RU003557"/>
    </source>
</evidence>
<keyword evidence="3 5" id="KW-0012">Acyltransferase</keyword>
<feature type="active site" description="Proton acceptor" evidence="4">
    <location>
        <position position="376"/>
    </location>
</feature>
<dbReference type="GO" id="GO:0003988">
    <property type="term" value="F:acetyl-CoA C-acyltransferase activity"/>
    <property type="evidence" value="ECO:0007669"/>
    <property type="project" value="UniProtKB-EC"/>
</dbReference>
<gene>
    <name evidence="8" type="ORF">E6K72_09385</name>
</gene>
<dbReference type="EMBL" id="VBOS01000328">
    <property type="protein sequence ID" value="TMQ52248.1"/>
    <property type="molecule type" value="Genomic_DNA"/>
</dbReference>
<dbReference type="PROSITE" id="PS00737">
    <property type="entry name" value="THIOLASE_2"/>
    <property type="match status" value="1"/>
</dbReference>
<proteinExistence type="inferred from homology"/>
<evidence type="ECO:0000256" key="3">
    <source>
        <dbReference type="ARBA" id="ARBA00023315"/>
    </source>
</evidence>
<organism evidence="8 9">
    <name type="scientific">Eiseniibacteriota bacterium</name>
    <dbReference type="NCBI Taxonomy" id="2212470"/>
    <lineage>
        <taxon>Bacteria</taxon>
        <taxon>Candidatus Eiseniibacteriota</taxon>
    </lineage>
</organism>
<dbReference type="InterPro" id="IPR016039">
    <property type="entry name" value="Thiolase-like"/>
</dbReference>
<dbReference type="InterPro" id="IPR020616">
    <property type="entry name" value="Thiolase_N"/>
</dbReference>
<feature type="domain" description="Thiolase C-terminal" evidence="7">
    <location>
        <begin position="268"/>
        <end position="389"/>
    </location>
</feature>
<evidence type="ECO:0000313" key="8">
    <source>
        <dbReference type="EMBL" id="TMQ52248.1"/>
    </source>
</evidence>
<evidence type="ECO:0000256" key="2">
    <source>
        <dbReference type="ARBA" id="ARBA00022679"/>
    </source>
</evidence>
<dbReference type="InterPro" id="IPR020617">
    <property type="entry name" value="Thiolase_C"/>
</dbReference>
<dbReference type="PROSITE" id="PS00099">
    <property type="entry name" value="THIOLASE_3"/>
    <property type="match status" value="1"/>
</dbReference>
<dbReference type="FunFam" id="3.40.47.10:FF:000010">
    <property type="entry name" value="Acetyl-CoA acetyltransferase (Thiolase)"/>
    <property type="match status" value="1"/>
</dbReference>
<dbReference type="CDD" id="cd00751">
    <property type="entry name" value="thiolase"/>
    <property type="match status" value="1"/>
</dbReference>
<dbReference type="EC" id="2.3.1.16" evidence="8"/>
<comment type="caution">
    <text evidence="8">The sequence shown here is derived from an EMBL/GenBank/DDBJ whole genome shotgun (WGS) entry which is preliminary data.</text>
</comment>
<protein>
    <submittedName>
        <fullName evidence="8">Acetyl-CoA C-acyltransferase</fullName>
        <ecNumber evidence="8">2.3.1.16</ecNumber>
    </submittedName>
</protein>
<dbReference type="SUPFAM" id="SSF53901">
    <property type="entry name" value="Thiolase-like"/>
    <property type="match status" value="2"/>
</dbReference>
<dbReference type="PANTHER" id="PTHR18919:SF107">
    <property type="entry name" value="ACETYL-COA ACETYLTRANSFERASE, CYTOSOLIC"/>
    <property type="match status" value="1"/>
</dbReference>
<evidence type="ECO:0000256" key="1">
    <source>
        <dbReference type="ARBA" id="ARBA00010982"/>
    </source>
</evidence>
<comment type="similarity">
    <text evidence="1 5">Belongs to the thiolase-like superfamily. Thiolase family.</text>
</comment>
<dbReference type="InterPro" id="IPR020615">
    <property type="entry name" value="Thiolase_acyl_enz_int_AS"/>
</dbReference>
<feature type="active site" description="Acyl-thioester intermediate" evidence="4">
    <location>
        <position position="86"/>
    </location>
</feature>
<dbReference type="InterPro" id="IPR002155">
    <property type="entry name" value="Thiolase"/>
</dbReference>
<dbReference type="PANTHER" id="PTHR18919">
    <property type="entry name" value="ACETYL-COA C-ACYLTRANSFERASE"/>
    <property type="match status" value="1"/>
</dbReference>
<dbReference type="Pfam" id="PF02803">
    <property type="entry name" value="Thiolase_C"/>
    <property type="match status" value="1"/>
</dbReference>
<evidence type="ECO:0000259" key="7">
    <source>
        <dbReference type="Pfam" id="PF02803"/>
    </source>
</evidence>
<reference evidence="8 9" key="1">
    <citation type="journal article" date="2019" name="Nat. Microbiol.">
        <title>Mediterranean grassland soil C-N compound turnover is dependent on rainfall and depth, and is mediated by genomically divergent microorganisms.</title>
        <authorList>
            <person name="Diamond S."/>
            <person name="Andeer P.F."/>
            <person name="Li Z."/>
            <person name="Crits-Christoph A."/>
            <person name="Burstein D."/>
            <person name="Anantharaman K."/>
            <person name="Lane K.R."/>
            <person name="Thomas B.C."/>
            <person name="Pan C."/>
            <person name="Northen T.R."/>
            <person name="Banfield J.F."/>
        </authorList>
    </citation>
    <scope>NUCLEOTIDE SEQUENCE [LARGE SCALE GENOMIC DNA]</scope>
    <source>
        <strain evidence="8">WS_2</strain>
    </source>
</reference>
<dbReference type="AlphaFoldDB" id="A0A538SLJ5"/>
<evidence type="ECO:0000259" key="6">
    <source>
        <dbReference type="Pfam" id="PF00108"/>
    </source>
</evidence>
<accession>A0A538SLJ5</accession>
<dbReference type="NCBIfam" id="TIGR01930">
    <property type="entry name" value="AcCoA-C-Actrans"/>
    <property type="match status" value="1"/>
</dbReference>
<dbReference type="Proteomes" id="UP000317716">
    <property type="component" value="Unassembled WGS sequence"/>
</dbReference>
<dbReference type="InterPro" id="IPR020610">
    <property type="entry name" value="Thiolase_AS"/>
</dbReference>
<dbReference type="PROSITE" id="PS00098">
    <property type="entry name" value="THIOLASE_1"/>
    <property type="match status" value="1"/>
</dbReference>
<feature type="domain" description="Thiolase N-terminal" evidence="6">
    <location>
        <begin position="15"/>
        <end position="259"/>
    </location>
</feature>
<dbReference type="Pfam" id="PF00108">
    <property type="entry name" value="Thiolase_N"/>
    <property type="match status" value="1"/>
</dbReference>
<evidence type="ECO:0000256" key="4">
    <source>
        <dbReference type="PIRSR" id="PIRSR000429-1"/>
    </source>
</evidence>
<evidence type="ECO:0000313" key="9">
    <source>
        <dbReference type="Proteomes" id="UP000317716"/>
    </source>
</evidence>
<dbReference type="PIRSF" id="PIRSF000429">
    <property type="entry name" value="Ac-CoA_Ac_transf"/>
    <property type="match status" value="1"/>
</dbReference>
<keyword evidence="2 5" id="KW-0808">Transferase</keyword>
<feature type="active site" description="Proton acceptor" evidence="4">
    <location>
        <position position="346"/>
    </location>
</feature>
<dbReference type="InterPro" id="IPR020613">
    <property type="entry name" value="Thiolase_CS"/>
</dbReference>